<sequence>MASSSWSLEIAGGASKPVCFGRDLPQRTGRGFSSLRFNQPLRRRQTAAASALEFHPTPSISPVRIDSLTTFAERTRDGRDRITPQKLDDWMRESVGEIVRNIGKAPFLVRIFSDESESKQRSSMIEKEEATAESWLGIKKRWEQESSVPDGVILVEELDAEEDEKGDVAASNEEGGGHSNVRWGVVIQGRGMDCSACYILNTCKVRSSMGFCTHFCLVKAKCFGDPVGVQLKNAWLQSERAKCFGDPVGVQLKNAWLQSER</sequence>
<dbReference type="PANTHER" id="PTHR35127">
    <property type="entry name" value="OS03G0736900 PROTEIN"/>
    <property type="match status" value="1"/>
</dbReference>
<evidence type="ECO:0000259" key="1">
    <source>
        <dbReference type="Pfam" id="PF25089"/>
    </source>
</evidence>
<accession>A0AAV7G9J2</accession>
<comment type="caution">
    <text evidence="2">The sequence shown here is derived from an EMBL/GenBank/DDBJ whole genome shotgun (WGS) entry which is preliminary data.</text>
</comment>
<gene>
    <name evidence="2" type="ORF">IEQ34_019688</name>
</gene>
<dbReference type="InterPro" id="IPR056706">
    <property type="entry name" value="DUF7804"/>
</dbReference>
<feature type="domain" description="DUF7804" evidence="1">
    <location>
        <begin position="82"/>
        <end position="165"/>
    </location>
</feature>
<reference evidence="2 3" key="1">
    <citation type="journal article" date="2021" name="Hortic Res">
        <title>Chromosome-scale assembly of the Dendrobium chrysotoxum genome enhances the understanding of orchid evolution.</title>
        <authorList>
            <person name="Zhang Y."/>
            <person name="Zhang G.Q."/>
            <person name="Zhang D."/>
            <person name="Liu X.D."/>
            <person name="Xu X.Y."/>
            <person name="Sun W.H."/>
            <person name="Yu X."/>
            <person name="Zhu X."/>
            <person name="Wang Z.W."/>
            <person name="Zhao X."/>
            <person name="Zhong W.Y."/>
            <person name="Chen H."/>
            <person name="Yin W.L."/>
            <person name="Huang T."/>
            <person name="Niu S.C."/>
            <person name="Liu Z.J."/>
        </authorList>
    </citation>
    <scope>NUCLEOTIDE SEQUENCE [LARGE SCALE GENOMIC DNA]</scope>
    <source>
        <strain evidence="2">Lindl</strain>
    </source>
</reference>
<protein>
    <recommendedName>
        <fullName evidence="1">DUF7804 domain-containing protein</fullName>
    </recommendedName>
</protein>
<dbReference type="Pfam" id="PF25089">
    <property type="entry name" value="DUF7804"/>
    <property type="match status" value="1"/>
</dbReference>
<proteinExistence type="predicted"/>
<evidence type="ECO:0000313" key="2">
    <source>
        <dbReference type="EMBL" id="KAH0452389.1"/>
    </source>
</evidence>
<keyword evidence="3" id="KW-1185">Reference proteome</keyword>
<dbReference type="AlphaFoldDB" id="A0AAV7G9J2"/>
<dbReference type="PANTHER" id="PTHR35127:SF1">
    <property type="entry name" value="GENOME ASSEMBLY, CHROMOSOME: A10"/>
    <property type="match status" value="1"/>
</dbReference>
<dbReference type="EMBL" id="JAGFBR010000017">
    <property type="protein sequence ID" value="KAH0452389.1"/>
    <property type="molecule type" value="Genomic_DNA"/>
</dbReference>
<dbReference type="Proteomes" id="UP000775213">
    <property type="component" value="Unassembled WGS sequence"/>
</dbReference>
<organism evidence="2 3">
    <name type="scientific">Dendrobium chrysotoxum</name>
    <name type="common">Orchid</name>
    <dbReference type="NCBI Taxonomy" id="161865"/>
    <lineage>
        <taxon>Eukaryota</taxon>
        <taxon>Viridiplantae</taxon>
        <taxon>Streptophyta</taxon>
        <taxon>Embryophyta</taxon>
        <taxon>Tracheophyta</taxon>
        <taxon>Spermatophyta</taxon>
        <taxon>Magnoliopsida</taxon>
        <taxon>Liliopsida</taxon>
        <taxon>Asparagales</taxon>
        <taxon>Orchidaceae</taxon>
        <taxon>Epidendroideae</taxon>
        <taxon>Malaxideae</taxon>
        <taxon>Dendrobiinae</taxon>
        <taxon>Dendrobium</taxon>
    </lineage>
</organism>
<name>A0AAV7G9J2_DENCH</name>
<evidence type="ECO:0000313" key="3">
    <source>
        <dbReference type="Proteomes" id="UP000775213"/>
    </source>
</evidence>